<feature type="signal peptide" evidence="1">
    <location>
        <begin position="1"/>
        <end position="28"/>
    </location>
</feature>
<protein>
    <recommendedName>
        <fullName evidence="2">Methyltransferase FkbM domain-containing protein</fullName>
    </recommendedName>
</protein>
<comment type="caution">
    <text evidence="3">The sequence shown here is derived from an EMBL/GenBank/DDBJ whole genome shotgun (WGS) entry which is preliminary data.</text>
</comment>
<keyword evidence="4" id="KW-1185">Reference proteome</keyword>
<dbReference type="SUPFAM" id="SSF53335">
    <property type="entry name" value="S-adenosyl-L-methionine-dependent methyltransferases"/>
    <property type="match status" value="1"/>
</dbReference>
<evidence type="ECO:0000256" key="1">
    <source>
        <dbReference type="SAM" id="SignalP"/>
    </source>
</evidence>
<feature type="chain" id="PRO_5047442678" description="Methyltransferase FkbM domain-containing protein" evidence="1">
    <location>
        <begin position="29"/>
        <end position="350"/>
    </location>
</feature>
<organism evidence="3 4">
    <name type="scientific">Tegillarca granosa</name>
    <name type="common">Malaysian cockle</name>
    <name type="synonym">Anadara granosa</name>
    <dbReference type="NCBI Taxonomy" id="220873"/>
    <lineage>
        <taxon>Eukaryota</taxon>
        <taxon>Metazoa</taxon>
        <taxon>Spiralia</taxon>
        <taxon>Lophotrochozoa</taxon>
        <taxon>Mollusca</taxon>
        <taxon>Bivalvia</taxon>
        <taxon>Autobranchia</taxon>
        <taxon>Pteriomorphia</taxon>
        <taxon>Arcoida</taxon>
        <taxon>Arcoidea</taxon>
        <taxon>Arcidae</taxon>
        <taxon>Tegillarca</taxon>
    </lineage>
</organism>
<dbReference type="PANTHER" id="PTHR34203">
    <property type="entry name" value="METHYLTRANSFERASE, FKBM FAMILY PROTEIN"/>
    <property type="match status" value="1"/>
</dbReference>
<proteinExistence type="predicted"/>
<name>A0ABQ9FTP2_TEGGR</name>
<sequence length="350" mass="39070">MSRPQNTTVLLFICGVTIVLLLMALSRCSNQTVQTSHQMLDGQLLEDKLSGSKTDMNGGSFVNPKHESQFSPAVMKFGGKVIRKQNGNWNLLDNVCETKDDYILSYLKKPNVIPIYVYPSNVDAIISNAVRKSGGYEIGYMTMIYDLMKKNPDATFVDIGANIGVFSLTAASAGNPVISVDCIKANVYRVCAAMKKANFMDRVTVVHNAVSDKHENVTLIRTKENVGGTFIKNYEPSLKTSYQTNETINTILLEEILEIAPLKSVILKIDAEGAEADILAGGENFFKKVFVKYLLLEVLFQRNKPGGQFIFDFLKRHNMEIIYPRAGKGNFDPNNIKTWYTVLLKNKNIN</sequence>
<feature type="domain" description="Methyltransferase FkbM" evidence="2">
    <location>
        <begin position="158"/>
        <end position="318"/>
    </location>
</feature>
<dbReference type="Gene3D" id="3.40.50.150">
    <property type="entry name" value="Vaccinia Virus protein VP39"/>
    <property type="match status" value="1"/>
</dbReference>
<reference evidence="3 4" key="1">
    <citation type="submission" date="2022-12" db="EMBL/GenBank/DDBJ databases">
        <title>Chromosome-level genome of Tegillarca granosa.</title>
        <authorList>
            <person name="Kim J."/>
        </authorList>
    </citation>
    <scope>NUCLEOTIDE SEQUENCE [LARGE SCALE GENOMIC DNA]</scope>
    <source>
        <strain evidence="3">Teg-2019</strain>
        <tissue evidence="3">Adductor muscle</tissue>
    </source>
</reference>
<keyword evidence="1" id="KW-0732">Signal</keyword>
<dbReference type="Proteomes" id="UP001217089">
    <property type="component" value="Unassembled WGS sequence"/>
</dbReference>
<dbReference type="Pfam" id="PF05050">
    <property type="entry name" value="Methyltransf_21"/>
    <property type="match status" value="1"/>
</dbReference>
<dbReference type="NCBIfam" id="TIGR01444">
    <property type="entry name" value="fkbM_fam"/>
    <property type="match status" value="1"/>
</dbReference>
<dbReference type="InterPro" id="IPR029063">
    <property type="entry name" value="SAM-dependent_MTases_sf"/>
</dbReference>
<dbReference type="PANTHER" id="PTHR34203:SF15">
    <property type="entry name" value="SLL1173 PROTEIN"/>
    <property type="match status" value="1"/>
</dbReference>
<dbReference type="InterPro" id="IPR052514">
    <property type="entry name" value="SAM-dependent_MTase"/>
</dbReference>
<dbReference type="InterPro" id="IPR006342">
    <property type="entry name" value="FkbM_mtfrase"/>
</dbReference>
<evidence type="ECO:0000313" key="3">
    <source>
        <dbReference type="EMBL" id="KAJ8320102.1"/>
    </source>
</evidence>
<accession>A0ABQ9FTP2</accession>
<evidence type="ECO:0000313" key="4">
    <source>
        <dbReference type="Proteomes" id="UP001217089"/>
    </source>
</evidence>
<dbReference type="EMBL" id="JARBDR010000141">
    <property type="protein sequence ID" value="KAJ8320102.1"/>
    <property type="molecule type" value="Genomic_DNA"/>
</dbReference>
<gene>
    <name evidence="3" type="ORF">KUTeg_001689</name>
</gene>
<evidence type="ECO:0000259" key="2">
    <source>
        <dbReference type="Pfam" id="PF05050"/>
    </source>
</evidence>